<keyword evidence="3 6" id="KW-0812">Transmembrane</keyword>
<dbReference type="InterPro" id="IPR020846">
    <property type="entry name" value="MFS_dom"/>
</dbReference>
<comment type="caution">
    <text evidence="8">The sequence shown here is derived from an EMBL/GenBank/DDBJ whole genome shotgun (WGS) entry which is preliminary data.</text>
</comment>
<proteinExistence type="predicted"/>
<dbReference type="SUPFAM" id="SSF103473">
    <property type="entry name" value="MFS general substrate transporter"/>
    <property type="match status" value="1"/>
</dbReference>
<evidence type="ECO:0000259" key="7">
    <source>
        <dbReference type="PROSITE" id="PS50850"/>
    </source>
</evidence>
<feature type="transmembrane region" description="Helical" evidence="6">
    <location>
        <begin position="97"/>
        <end position="120"/>
    </location>
</feature>
<dbReference type="InterPro" id="IPR036259">
    <property type="entry name" value="MFS_trans_sf"/>
</dbReference>
<evidence type="ECO:0000313" key="9">
    <source>
        <dbReference type="Proteomes" id="UP000271031"/>
    </source>
</evidence>
<sequence length="393" mass="41919">MKTRGTLLILAFFMASLNLRPAITSIAPLLETLRDQLAMSASVASLLTSIPVFCMGIFSPMAAALGARFGIERVIGWSLALIGVGTALRYFTHSTFFLMVTAFVAGLGIASAGPLLSGFIKRYFPTRVPTMIGLFSVALTIGASLGSGLAAPFQSQTHSWQGALAVWALLAFIAVPIWWMSLRRAGGRGDGNSASAQSASLPWGQKKAWLLTLSFGFMAMMFYSITAWLPPIIEGLGYSKVYAGNVLTLFALVQVPVSLFLPALLKRYPARLPWMLLCSAFELVGLSMLYFSVAPWIAAIVIGIGAGALFPLNLLLPIDATTNGQEAASWSAMTQSAGYVIGAMGPLILGWIHDATQSFSMAVVALIALVVIMIVIQLIAVPRHEGQRERKAA</sequence>
<dbReference type="PROSITE" id="PS50850">
    <property type="entry name" value="MFS"/>
    <property type="match status" value="1"/>
</dbReference>
<feature type="transmembrane region" description="Helical" evidence="6">
    <location>
        <begin position="132"/>
        <end position="153"/>
    </location>
</feature>
<feature type="transmembrane region" description="Helical" evidence="6">
    <location>
        <begin position="159"/>
        <end position="179"/>
    </location>
</feature>
<dbReference type="Pfam" id="PF07690">
    <property type="entry name" value="MFS_1"/>
    <property type="match status" value="1"/>
</dbReference>
<dbReference type="PANTHER" id="PTHR23523">
    <property type="match status" value="1"/>
</dbReference>
<gene>
    <name evidence="8" type="ORF">EDM56_12850</name>
</gene>
<protein>
    <submittedName>
        <fullName evidence="8">MFS transporter</fullName>
    </submittedName>
</protein>
<dbReference type="GO" id="GO:0005886">
    <property type="term" value="C:plasma membrane"/>
    <property type="evidence" value="ECO:0007669"/>
    <property type="project" value="UniProtKB-SubCell"/>
</dbReference>
<feature type="transmembrane region" description="Helical" evidence="6">
    <location>
        <begin position="337"/>
        <end position="353"/>
    </location>
</feature>
<dbReference type="Proteomes" id="UP000271031">
    <property type="component" value="Unassembled WGS sequence"/>
</dbReference>
<comment type="subcellular location">
    <subcellularLocation>
        <location evidence="1">Cell membrane</location>
        <topology evidence="1">Multi-pass membrane protein</topology>
    </subcellularLocation>
</comment>
<evidence type="ECO:0000256" key="3">
    <source>
        <dbReference type="ARBA" id="ARBA00022692"/>
    </source>
</evidence>
<feature type="transmembrane region" description="Helical" evidence="6">
    <location>
        <begin position="272"/>
        <end position="290"/>
    </location>
</feature>
<feature type="transmembrane region" description="Helical" evidence="6">
    <location>
        <begin position="359"/>
        <end position="381"/>
    </location>
</feature>
<evidence type="ECO:0000256" key="1">
    <source>
        <dbReference type="ARBA" id="ARBA00004651"/>
    </source>
</evidence>
<accession>A0A3M8DIM9</accession>
<feature type="transmembrane region" description="Helical" evidence="6">
    <location>
        <begin position="296"/>
        <end position="316"/>
    </location>
</feature>
<dbReference type="AlphaFoldDB" id="A0A3M8DIM9"/>
<evidence type="ECO:0000313" key="8">
    <source>
        <dbReference type="EMBL" id="RNB87884.1"/>
    </source>
</evidence>
<dbReference type="RefSeq" id="WP_122918325.1">
    <property type="nucleotide sequence ID" value="NZ_RHHQ01000009.1"/>
</dbReference>
<organism evidence="8 9">
    <name type="scientific">Brevibacillus fluminis</name>
    <dbReference type="NCBI Taxonomy" id="511487"/>
    <lineage>
        <taxon>Bacteria</taxon>
        <taxon>Bacillati</taxon>
        <taxon>Bacillota</taxon>
        <taxon>Bacilli</taxon>
        <taxon>Bacillales</taxon>
        <taxon>Paenibacillaceae</taxon>
        <taxon>Brevibacillus</taxon>
    </lineage>
</organism>
<evidence type="ECO:0000256" key="6">
    <source>
        <dbReference type="SAM" id="Phobius"/>
    </source>
</evidence>
<feature type="transmembrane region" description="Helical" evidence="6">
    <location>
        <begin position="208"/>
        <end position="229"/>
    </location>
</feature>
<dbReference type="InterPro" id="IPR011701">
    <property type="entry name" value="MFS"/>
</dbReference>
<feature type="transmembrane region" description="Helical" evidence="6">
    <location>
        <begin position="74"/>
        <end position="91"/>
    </location>
</feature>
<evidence type="ECO:0000256" key="5">
    <source>
        <dbReference type="ARBA" id="ARBA00023136"/>
    </source>
</evidence>
<dbReference type="OrthoDB" id="9797740at2"/>
<evidence type="ECO:0000256" key="2">
    <source>
        <dbReference type="ARBA" id="ARBA00022448"/>
    </source>
</evidence>
<evidence type="ECO:0000256" key="4">
    <source>
        <dbReference type="ARBA" id="ARBA00022989"/>
    </source>
</evidence>
<dbReference type="PANTHER" id="PTHR23523:SF2">
    <property type="entry name" value="2-NITROIMIDAZOLE TRANSPORTER"/>
    <property type="match status" value="1"/>
</dbReference>
<keyword evidence="5 6" id="KW-0472">Membrane</keyword>
<reference evidence="8 9" key="1">
    <citation type="submission" date="2018-10" db="EMBL/GenBank/DDBJ databases">
        <title>Phylogenomics of Brevibacillus.</title>
        <authorList>
            <person name="Dunlap C."/>
        </authorList>
    </citation>
    <scope>NUCLEOTIDE SEQUENCE [LARGE SCALE GENOMIC DNA]</scope>
    <source>
        <strain evidence="8 9">JCM 15716</strain>
    </source>
</reference>
<keyword evidence="2" id="KW-0813">Transport</keyword>
<feature type="transmembrane region" description="Helical" evidence="6">
    <location>
        <begin position="46"/>
        <end position="67"/>
    </location>
</feature>
<feature type="transmembrane region" description="Helical" evidence="6">
    <location>
        <begin position="241"/>
        <end position="265"/>
    </location>
</feature>
<dbReference type="EMBL" id="RHHQ01000009">
    <property type="protein sequence ID" value="RNB87884.1"/>
    <property type="molecule type" value="Genomic_DNA"/>
</dbReference>
<dbReference type="InterPro" id="IPR052524">
    <property type="entry name" value="MFS_Cyanate_Porter"/>
</dbReference>
<keyword evidence="9" id="KW-1185">Reference proteome</keyword>
<feature type="domain" description="Major facilitator superfamily (MFS) profile" evidence="7">
    <location>
        <begin position="4"/>
        <end position="385"/>
    </location>
</feature>
<dbReference type="GO" id="GO:0022857">
    <property type="term" value="F:transmembrane transporter activity"/>
    <property type="evidence" value="ECO:0007669"/>
    <property type="project" value="InterPro"/>
</dbReference>
<keyword evidence="4 6" id="KW-1133">Transmembrane helix</keyword>
<dbReference type="Gene3D" id="1.20.1250.20">
    <property type="entry name" value="MFS general substrate transporter like domains"/>
    <property type="match status" value="2"/>
</dbReference>
<name>A0A3M8DIM9_9BACL</name>